<dbReference type="STRING" id="112901.SAMN04488500_11514"/>
<dbReference type="OrthoDB" id="9808590at2"/>
<dbReference type="HAMAP" id="MF_00484">
    <property type="entry name" value="Glycogen_synth"/>
    <property type="match status" value="1"/>
</dbReference>
<comment type="pathway">
    <text evidence="7">Glycan biosynthesis; glycogen biosynthesis.</text>
</comment>
<evidence type="ECO:0000256" key="3">
    <source>
        <dbReference type="ARBA" id="ARBA00010281"/>
    </source>
</evidence>
<dbReference type="Pfam" id="PF00534">
    <property type="entry name" value="Glycos_transf_1"/>
    <property type="match status" value="1"/>
</dbReference>
<dbReference type="NCBIfam" id="NF001899">
    <property type="entry name" value="PRK00654.1-2"/>
    <property type="match status" value="1"/>
</dbReference>
<comment type="similarity">
    <text evidence="3 7">Belongs to the glycosyltransferase 1 family. Bacterial/plant glycogen synthase subfamily.</text>
</comment>
<comment type="function">
    <text evidence="2 7">Synthesizes alpha-1,4-glucan chains using ADP-glucose.</text>
</comment>
<dbReference type="InterPro" id="IPR001296">
    <property type="entry name" value="Glyco_trans_1"/>
</dbReference>
<evidence type="ECO:0000259" key="9">
    <source>
        <dbReference type="Pfam" id="PF08323"/>
    </source>
</evidence>
<sequence length="478" mass="54242">MLKVLFVASEAAPFAKTGGLGDVVGSLPKELKNQGIDIRVILPKYSSIPQEYVKQMTQIASLTVPVGWRRQYCGLYELKHQGITWYFTDNEYYFKRDGLYGYYDEAERFAYFNRAVLKAIPQLDFIPDIVHCHDWQTGPLPVMLKQQYLVRNEYSRIKTVFTIHNLMYQGIFPGDILGDLLGLPASVFTEAGLEFYGQVNFLKGGLAYSDLITTVSKSYVQEIQQPYFGEKLDGFLVKRQADLYGIINGIDYEIYNPANDPEIHTNYTWRATTKRLENKLHLQAELGLPVGKQIPLIGIVSRLVNSKGLDLVSHIMEELLTLDVQLVVLGTGEQRFEQMFIDAAHRHPNKVSANITFSDRLAHRIYAGSDLFLMPSRFEPCGIGQLIGLRYGSIPIVREVGGLKDTVTQFNPATGQGNGFTFNNYNAHEMLNVIEGALALYKDRTQWAKVIKNAMRAENSWKQSAAEYRELYEKLVCE</sequence>
<evidence type="ECO:0000256" key="6">
    <source>
        <dbReference type="ARBA" id="ARBA00023056"/>
    </source>
</evidence>
<dbReference type="Proteomes" id="UP000192738">
    <property type="component" value="Unassembled WGS sequence"/>
</dbReference>
<dbReference type="EMBL" id="FWXI01000015">
    <property type="protein sequence ID" value="SMC95528.1"/>
    <property type="molecule type" value="Genomic_DNA"/>
</dbReference>
<evidence type="ECO:0000313" key="10">
    <source>
        <dbReference type="EMBL" id="SMC95528.1"/>
    </source>
</evidence>
<feature type="domain" description="Starch synthase catalytic" evidence="9">
    <location>
        <begin position="3"/>
        <end position="236"/>
    </location>
</feature>
<dbReference type="UniPathway" id="UPA00164"/>
<dbReference type="GO" id="GO:0005978">
    <property type="term" value="P:glycogen biosynthetic process"/>
    <property type="evidence" value="ECO:0007669"/>
    <property type="project" value="UniProtKB-UniRule"/>
</dbReference>
<dbReference type="NCBIfam" id="TIGR02095">
    <property type="entry name" value="glgA"/>
    <property type="match status" value="1"/>
</dbReference>
<evidence type="ECO:0000256" key="2">
    <source>
        <dbReference type="ARBA" id="ARBA00002764"/>
    </source>
</evidence>
<dbReference type="Gene3D" id="3.40.50.2000">
    <property type="entry name" value="Glycogen Phosphorylase B"/>
    <property type="match status" value="2"/>
</dbReference>
<name>A0A1W2DEZ1_9FIRM</name>
<evidence type="ECO:0000259" key="8">
    <source>
        <dbReference type="Pfam" id="PF00534"/>
    </source>
</evidence>
<organism evidence="10 11">
    <name type="scientific">Sporomusa malonica</name>
    <dbReference type="NCBI Taxonomy" id="112901"/>
    <lineage>
        <taxon>Bacteria</taxon>
        <taxon>Bacillati</taxon>
        <taxon>Bacillota</taxon>
        <taxon>Negativicutes</taxon>
        <taxon>Selenomonadales</taxon>
        <taxon>Sporomusaceae</taxon>
        <taxon>Sporomusa</taxon>
    </lineage>
</organism>
<dbReference type="AlphaFoldDB" id="A0A1W2DEZ1"/>
<evidence type="ECO:0000313" key="11">
    <source>
        <dbReference type="Proteomes" id="UP000192738"/>
    </source>
</evidence>
<gene>
    <name evidence="7" type="primary">glgA</name>
    <name evidence="10" type="ORF">SAMN04488500_11514</name>
</gene>
<dbReference type="RefSeq" id="WP_084576972.1">
    <property type="nucleotide sequence ID" value="NZ_CP155572.1"/>
</dbReference>
<dbReference type="InterPro" id="IPR011835">
    <property type="entry name" value="GS/SS"/>
</dbReference>
<keyword evidence="6 7" id="KW-0320">Glycogen biosynthesis</keyword>
<comment type="catalytic activity">
    <reaction evidence="1 7">
        <text>[(1-&gt;4)-alpha-D-glucosyl](n) + ADP-alpha-D-glucose = [(1-&gt;4)-alpha-D-glucosyl](n+1) + ADP + H(+)</text>
        <dbReference type="Rhea" id="RHEA:18189"/>
        <dbReference type="Rhea" id="RHEA-COMP:9584"/>
        <dbReference type="Rhea" id="RHEA-COMP:9587"/>
        <dbReference type="ChEBI" id="CHEBI:15378"/>
        <dbReference type="ChEBI" id="CHEBI:15444"/>
        <dbReference type="ChEBI" id="CHEBI:57498"/>
        <dbReference type="ChEBI" id="CHEBI:456216"/>
        <dbReference type="EC" id="2.4.1.21"/>
    </reaction>
</comment>
<dbReference type="InterPro" id="IPR013534">
    <property type="entry name" value="Starch_synth_cat_dom"/>
</dbReference>
<evidence type="ECO:0000256" key="4">
    <source>
        <dbReference type="ARBA" id="ARBA00022676"/>
    </source>
</evidence>
<feature type="binding site" evidence="7">
    <location>
        <position position="16"/>
    </location>
    <ligand>
        <name>ADP-alpha-D-glucose</name>
        <dbReference type="ChEBI" id="CHEBI:57498"/>
    </ligand>
</feature>
<dbReference type="PANTHER" id="PTHR45825:SF11">
    <property type="entry name" value="ALPHA AMYLASE DOMAIN-CONTAINING PROTEIN"/>
    <property type="match status" value="1"/>
</dbReference>
<dbReference type="GO" id="GO:0009011">
    <property type="term" value="F:alpha-1,4-glucan glucosyltransferase (ADP-glucose donor) activity"/>
    <property type="evidence" value="ECO:0007669"/>
    <property type="project" value="UniProtKB-UniRule"/>
</dbReference>
<evidence type="ECO:0000256" key="5">
    <source>
        <dbReference type="ARBA" id="ARBA00022679"/>
    </source>
</evidence>
<dbReference type="PANTHER" id="PTHR45825">
    <property type="entry name" value="GRANULE-BOUND STARCH SYNTHASE 1, CHLOROPLASTIC/AMYLOPLASTIC"/>
    <property type="match status" value="1"/>
</dbReference>
<dbReference type="NCBIfam" id="NF001898">
    <property type="entry name" value="PRK00654.1-1"/>
    <property type="match status" value="1"/>
</dbReference>
<keyword evidence="5 7" id="KW-0808">Transferase</keyword>
<accession>A0A1W2DEZ1</accession>
<protein>
    <recommendedName>
        <fullName evidence="7">Glycogen synthase</fullName>
        <ecNumber evidence="7">2.4.1.21</ecNumber>
    </recommendedName>
    <alternativeName>
        <fullName evidence="7">Starch [bacterial glycogen] synthase</fullName>
    </alternativeName>
</protein>
<proteinExistence type="inferred from homology"/>
<keyword evidence="4 7" id="KW-0328">Glycosyltransferase</keyword>
<feature type="domain" description="Glycosyl transferase family 1" evidence="8">
    <location>
        <begin position="295"/>
        <end position="450"/>
    </location>
</feature>
<keyword evidence="11" id="KW-1185">Reference proteome</keyword>
<dbReference type="GO" id="GO:0004373">
    <property type="term" value="F:alpha-1,4-glucan glucosyltransferase (UDP-glucose donor) activity"/>
    <property type="evidence" value="ECO:0007669"/>
    <property type="project" value="InterPro"/>
</dbReference>
<dbReference type="CDD" id="cd03791">
    <property type="entry name" value="GT5_Glycogen_synthase_DULL1-like"/>
    <property type="match status" value="1"/>
</dbReference>
<evidence type="ECO:0000256" key="7">
    <source>
        <dbReference type="HAMAP-Rule" id="MF_00484"/>
    </source>
</evidence>
<dbReference type="EC" id="2.4.1.21" evidence="7"/>
<evidence type="ECO:0000256" key="1">
    <source>
        <dbReference type="ARBA" id="ARBA00001478"/>
    </source>
</evidence>
<reference evidence="10 11" key="1">
    <citation type="submission" date="2017-04" db="EMBL/GenBank/DDBJ databases">
        <authorList>
            <person name="Afonso C.L."/>
            <person name="Miller P.J."/>
            <person name="Scott M.A."/>
            <person name="Spackman E."/>
            <person name="Goraichik I."/>
            <person name="Dimitrov K.M."/>
            <person name="Suarez D.L."/>
            <person name="Swayne D.E."/>
        </authorList>
    </citation>
    <scope>NUCLEOTIDE SEQUENCE [LARGE SCALE GENOMIC DNA]</scope>
    <source>
        <strain evidence="10 11">DSM 5090</strain>
    </source>
</reference>
<dbReference type="SUPFAM" id="SSF53756">
    <property type="entry name" value="UDP-Glycosyltransferase/glycogen phosphorylase"/>
    <property type="match status" value="1"/>
</dbReference>
<dbReference type="Pfam" id="PF08323">
    <property type="entry name" value="Glyco_transf_5"/>
    <property type="match status" value="1"/>
</dbReference>